<organism evidence="1 2">
    <name type="scientific">Portunus trituberculatus</name>
    <name type="common">Swimming crab</name>
    <name type="synonym">Neptunus trituberculatus</name>
    <dbReference type="NCBI Taxonomy" id="210409"/>
    <lineage>
        <taxon>Eukaryota</taxon>
        <taxon>Metazoa</taxon>
        <taxon>Ecdysozoa</taxon>
        <taxon>Arthropoda</taxon>
        <taxon>Crustacea</taxon>
        <taxon>Multicrustacea</taxon>
        <taxon>Malacostraca</taxon>
        <taxon>Eumalacostraca</taxon>
        <taxon>Eucarida</taxon>
        <taxon>Decapoda</taxon>
        <taxon>Pleocyemata</taxon>
        <taxon>Brachyura</taxon>
        <taxon>Eubrachyura</taxon>
        <taxon>Portunoidea</taxon>
        <taxon>Portunidae</taxon>
        <taxon>Portuninae</taxon>
        <taxon>Portunus</taxon>
    </lineage>
</organism>
<proteinExistence type="predicted"/>
<reference evidence="1 2" key="1">
    <citation type="submission" date="2019-05" db="EMBL/GenBank/DDBJ databases">
        <title>Another draft genome of Portunus trituberculatus and its Hox gene families provides insights of decapod evolution.</title>
        <authorList>
            <person name="Jeong J.-H."/>
            <person name="Song I."/>
            <person name="Kim S."/>
            <person name="Choi T."/>
            <person name="Kim D."/>
            <person name="Ryu S."/>
            <person name="Kim W."/>
        </authorList>
    </citation>
    <scope>NUCLEOTIDE SEQUENCE [LARGE SCALE GENOMIC DNA]</scope>
    <source>
        <tissue evidence="1">Muscle</tissue>
    </source>
</reference>
<dbReference type="Proteomes" id="UP000324222">
    <property type="component" value="Unassembled WGS sequence"/>
</dbReference>
<gene>
    <name evidence="1" type="ORF">E2C01_064173</name>
</gene>
<evidence type="ECO:0000313" key="2">
    <source>
        <dbReference type="Proteomes" id="UP000324222"/>
    </source>
</evidence>
<name>A0A5B7HCD1_PORTR</name>
<accession>A0A5B7HCD1</accession>
<protein>
    <submittedName>
        <fullName evidence="1">Uncharacterized protein</fullName>
    </submittedName>
</protein>
<dbReference type="EMBL" id="VSRR010030245">
    <property type="protein sequence ID" value="MPC69940.1"/>
    <property type="molecule type" value="Genomic_DNA"/>
</dbReference>
<dbReference type="AlphaFoldDB" id="A0A5B7HCD1"/>
<keyword evidence="2" id="KW-1185">Reference proteome</keyword>
<comment type="caution">
    <text evidence="1">The sequence shown here is derived from an EMBL/GenBank/DDBJ whole genome shotgun (WGS) entry which is preliminary data.</text>
</comment>
<sequence length="29" mass="3064">MPWCSGTMCALGSVGSPSARVRILSKIRV</sequence>
<evidence type="ECO:0000313" key="1">
    <source>
        <dbReference type="EMBL" id="MPC69940.1"/>
    </source>
</evidence>